<dbReference type="GO" id="GO:0006351">
    <property type="term" value="P:DNA-templated transcription"/>
    <property type="evidence" value="ECO:0007669"/>
    <property type="project" value="InterPro"/>
</dbReference>
<proteinExistence type="predicted"/>
<dbReference type="Gene3D" id="4.10.240.10">
    <property type="entry name" value="Zn(2)-C6 fungal-type DNA-binding domain"/>
    <property type="match status" value="1"/>
</dbReference>
<dbReference type="CDD" id="cd00067">
    <property type="entry name" value="GAL4"/>
    <property type="match status" value="1"/>
</dbReference>
<dbReference type="PANTHER" id="PTHR31944">
    <property type="entry name" value="HEME-RESPONSIVE ZINC FINGER TRANSCRIPTION FACTOR HAP1"/>
    <property type="match status" value="1"/>
</dbReference>
<dbReference type="Proteomes" id="UP000039046">
    <property type="component" value="Unassembled WGS sequence"/>
</dbReference>
<dbReference type="Pfam" id="PF00172">
    <property type="entry name" value="Zn_clus"/>
    <property type="match status" value="1"/>
</dbReference>
<keyword evidence="1" id="KW-0479">Metal-binding</keyword>
<evidence type="ECO:0000256" key="6">
    <source>
        <dbReference type="ARBA" id="ARBA00023242"/>
    </source>
</evidence>
<evidence type="ECO:0000313" key="9">
    <source>
        <dbReference type="EMBL" id="CEJ83948.1"/>
    </source>
</evidence>
<dbReference type="STRING" id="1531966.A0A0A1SY55"/>
<dbReference type="GO" id="GO:0005634">
    <property type="term" value="C:nucleus"/>
    <property type="evidence" value="ECO:0007669"/>
    <property type="project" value="TreeGrafter"/>
</dbReference>
<dbReference type="GO" id="GO:0008270">
    <property type="term" value="F:zinc ion binding"/>
    <property type="evidence" value="ECO:0007669"/>
    <property type="project" value="InterPro"/>
</dbReference>
<evidence type="ECO:0000313" key="10">
    <source>
        <dbReference type="Proteomes" id="UP000039046"/>
    </source>
</evidence>
<dbReference type="GO" id="GO:0001228">
    <property type="term" value="F:DNA-binding transcription activator activity, RNA polymerase II-specific"/>
    <property type="evidence" value="ECO:0007669"/>
    <property type="project" value="TreeGrafter"/>
</dbReference>
<keyword evidence="6" id="KW-0539">Nucleus</keyword>
<dbReference type="OrthoDB" id="4337792at2759"/>
<feature type="region of interest" description="Disordered" evidence="7">
    <location>
        <begin position="56"/>
        <end position="78"/>
    </location>
</feature>
<dbReference type="Pfam" id="PF04082">
    <property type="entry name" value="Fungal_trans"/>
    <property type="match status" value="1"/>
</dbReference>
<dbReference type="CDD" id="cd12148">
    <property type="entry name" value="fungal_TF_MHR"/>
    <property type="match status" value="1"/>
</dbReference>
<name>A0A0A1SY55_9HYPO</name>
<dbReference type="SMART" id="SM00066">
    <property type="entry name" value="GAL4"/>
    <property type="match status" value="1"/>
</dbReference>
<keyword evidence="3" id="KW-0805">Transcription regulation</keyword>
<dbReference type="PANTHER" id="PTHR31944:SF131">
    <property type="entry name" value="HEME-RESPONSIVE ZINC FINGER TRANSCRIPTION FACTOR HAP1"/>
    <property type="match status" value="1"/>
</dbReference>
<keyword evidence="10" id="KW-1185">Reference proteome</keyword>
<dbReference type="InterPro" id="IPR001138">
    <property type="entry name" value="Zn2Cys6_DnaBD"/>
</dbReference>
<dbReference type="PROSITE" id="PS00463">
    <property type="entry name" value="ZN2_CY6_FUNGAL_1"/>
    <property type="match status" value="1"/>
</dbReference>
<dbReference type="InterPro" id="IPR051430">
    <property type="entry name" value="Fungal_TF_Env_Response"/>
</dbReference>
<evidence type="ECO:0000256" key="4">
    <source>
        <dbReference type="ARBA" id="ARBA00023125"/>
    </source>
</evidence>
<dbReference type="HOGENOM" id="CLU_007091_3_1_1"/>
<evidence type="ECO:0000256" key="7">
    <source>
        <dbReference type="SAM" id="MobiDB-lite"/>
    </source>
</evidence>
<protein>
    <recommendedName>
        <fullName evidence="8">Zn(2)-C6 fungal-type domain-containing protein</fullName>
    </recommendedName>
</protein>
<dbReference type="SUPFAM" id="SSF57701">
    <property type="entry name" value="Zn2/Cys6 DNA-binding domain"/>
    <property type="match status" value="1"/>
</dbReference>
<evidence type="ECO:0000256" key="1">
    <source>
        <dbReference type="ARBA" id="ARBA00022723"/>
    </source>
</evidence>
<dbReference type="InterPro" id="IPR036864">
    <property type="entry name" value="Zn2-C6_fun-type_DNA-bd_sf"/>
</dbReference>
<gene>
    <name evidence="9" type="ORF">VHEMI03313</name>
</gene>
<dbReference type="AlphaFoldDB" id="A0A0A1SY55"/>
<dbReference type="GO" id="GO:0000978">
    <property type="term" value="F:RNA polymerase II cis-regulatory region sequence-specific DNA binding"/>
    <property type="evidence" value="ECO:0007669"/>
    <property type="project" value="TreeGrafter"/>
</dbReference>
<keyword evidence="5" id="KW-0804">Transcription</keyword>
<feature type="domain" description="Zn(2)-C6 fungal-type" evidence="8">
    <location>
        <begin position="14"/>
        <end position="44"/>
    </location>
</feature>
<evidence type="ECO:0000259" key="8">
    <source>
        <dbReference type="PROSITE" id="PS50048"/>
    </source>
</evidence>
<accession>A0A0A1SY55</accession>
<organism evidence="9 10">
    <name type="scientific">[Torrubiella] hemipterigena</name>
    <dbReference type="NCBI Taxonomy" id="1531966"/>
    <lineage>
        <taxon>Eukaryota</taxon>
        <taxon>Fungi</taxon>
        <taxon>Dikarya</taxon>
        <taxon>Ascomycota</taxon>
        <taxon>Pezizomycotina</taxon>
        <taxon>Sordariomycetes</taxon>
        <taxon>Hypocreomycetidae</taxon>
        <taxon>Hypocreales</taxon>
        <taxon>Clavicipitaceae</taxon>
        <taxon>Clavicipitaceae incertae sedis</taxon>
        <taxon>'Torrubiella' clade</taxon>
    </lineage>
</organism>
<dbReference type="InterPro" id="IPR007219">
    <property type="entry name" value="XnlR_reg_dom"/>
</dbReference>
<evidence type="ECO:0000256" key="2">
    <source>
        <dbReference type="ARBA" id="ARBA00022833"/>
    </source>
</evidence>
<keyword evidence="2" id="KW-0862">Zinc</keyword>
<sequence>MPEIVKKRRRPAVSCTLCRRRKIKCDRVLPCRNCVKSGNAHCTFDADTLPPTIASDTQQHQLHSPPLSTPSPSQAPHTATVTQKWLHHSRESGPCTPATINTATSSIGGTVHIHVAPTAVGHGTQTKSIMHKSRVFGQSYWFNGVAPLLLTLEIMEPLIHHGGGSTIVESLQKCKTLGRQIKQCRTPSWPCALSTSLPDRTVVDALLDNYLRTSESMYRIIHIPTFRQAYESVWISGSPPPIDSFLIQLKLIMAIGAVTYDDCFSLRPDAIRWIYEAKTWLSDPRSKSKPSIQVLQVNLLLLLAQELLHVEGDPSWVATGAIVRKAMHFGLHRDPDTLVTMSVFASETRRRLWNTVLELAVQSALAAGGAPLISMDDFDTKPPGNYDDEDLLSGTPVAKPISDFTASSVAIVLRSTFTARLAVTRHLNDLASTGHYQETLRIDTDLKETFKTMRRSIQQYITDDRINRSYFEVNAVEFIANRYLSALHIPFYGASMQDPGYTYSRQTVVEISLKIWRAIYAEPDKPEPVLACWALCGMGFFRLMAMQASLLIPLELRAQMEDDDSLGPKSPRQDLLDVVNQSVIWSKRCCEIGDTNVKGYLLAAVVGAHVNSMANGVEKANIPQMVLQNAEVTVENAIRLLENSLGREQSREGVDAQALNTDWEAGDVDVQFSTGDWDALMSEALLQVGDGDPMTWLLDAAGAAAGSGTTGRE</sequence>
<evidence type="ECO:0000256" key="5">
    <source>
        <dbReference type="ARBA" id="ARBA00023163"/>
    </source>
</evidence>
<dbReference type="EMBL" id="CDHN01000002">
    <property type="protein sequence ID" value="CEJ83948.1"/>
    <property type="molecule type" value="Genomic_DNA"/>
</dbReference>
<keyword evidence="4" id="KW-0238">DNA-binding</keyword>
<evidence type="ECO:0000256" key="3">
    <source>
        <dbReference type="ARBA" id="ARBA00023015"/>
    </source>
</evidence>
<dbReference type="SMART" id="SM00906">
    <property type="entry name" value="Fungal_trans"/>
    <property type="match status" value="1"/>
</dbReference>
<reference evidence="9 10" key="1">
    <citation type="journal article" date="2015" name="Genome Announc.">
        <title>Draft Genome Sequence and Gene Annotation of the Entomopathogenic Fungus Verticillium hemipterigenum.</title>
        <authorList>
            <person name="Horn F."/>
            <person name="Habel A."/>
            <person name="Scharf D.H."/>
            <person name="Dworschak J."/>
            <person name="Brakhage A.A."/>
            <person name="Guthke R."/>
            <person name="Hertweck C."/>
            <person name="Linde J."/>
        </authorList>
    </citation>
    <scope>NUCLEOTIDE SEQUENCE [LARGE SCALE GENOMIC DNA]</scope>
</reference>
<dbReference type="PROSITE" id="PS50048">
    <property type="entry name" value="ZN2_CY6_FUNGAL_2"/>
    <property type="match status" value="1"/>
</dbReference>